<sequence length="37" mass="4393">MRFLNFFVKFAYQSYPFVIYTGFCGRVKASVLLYMGK</sequence>
<dbReference type="EMBL" id="GBRH01199682">
    <property type="protein sequence ID" value="JAD98213.1"/>
    <property type="molecule type" value="Transcribed_RNA"/>
</dbReference>
<protein>
    <submittedName>
        <fullName evidence="1">Uncharacterized protein</fullName>
    </submittedName>
</protein>
<evidence type="ECO:0000313" key="1">
    <source>
        <dbReference type="EMBL" id="JAD98213.1"/>
    </source>
</evidence>
<reference evidence="1" key="2">
    <citation type="journal article" date="2015" name="Data Brief">
        <title>Shoot transcriptome of the giant reed, Arundo donax.</title>
        <authorList>
            <person name="Barrero R.A."/>
            <person name="Guerrero F.D."/>
            <person name="Moolhuijzen P."/>
            <person name="Goolsby J.A."/>
            <person name="Tidwell J."/>
            <person name="Bellgard S.E."/>
            <person name="Bellgard M.I."/>
        </authorList>
    </citation>
    <scope>NUCLEOTIDE SEQUENCE</scope>
    <source>
        <tissue evidence="1">Shoot tissue taken approximately 20 cm above the soil surface</tissue>
    </source>
</reference>
<organism evidence="1">
    <name type="scientific">Arundo donax</name>
    <name type="common">Giant reed</name>
    <name type="synonym">Donax arundinaceus</name>
    <dbReference type="NCBI Taxonomy" id="35708"/>
    <lineage>
        <taxon>Eukaryota</taxon>
        <taxon>Viridiplantae</taxon>
        <taxon>Streptophyta</taxon>
        <taxon>Embryophyta</taxon>
        <taxon>Tracheophyta</taxon>
        <taxon>Spermatophyta</taxon>
        <taxon>Magnoliopsida</taxon>
        <taxon>Liliopsida</taxon>
        <taxon>Poales</taxon>
        <taxon>Poaceae</taxon>
        <taxon>PACMAD clade</taxon>
        <taxon>Arundinoideae</taxon>
        <taxon>Arundineae</taxon>
        <taxon>Arundo</taxon>
    </lineage>
</organism>
<proteinExistence type="predicted"/>
<reference evidence="1" key="1">
    <citation type="submission" date="2014-09" db="EMBL/GenBank/DDBJ databases">
        <authorList>
            <person name="Magalhaes I.L.F."/>
            <person name="Oliveira U."/>
            <person name="Santos F.R."/>
            <person name="Vidigal T.H.D.A."/>
            <person name="Brescovit A.D."/>
            <person name="Santos A.J."/>
        </authorList>
    </citation>
    <scope>NUCLEOTIDE SEQUENCE</scope>
    <source>
        <tissue evidence="1">Shoot tissue taken approximately 20 cm above the soil surface</tissue>
    </source>
</reference>
<dbReference type="AlphaFoldDB" id="A0A0A9EGT5"/>
<accession>A0A0A9EGT5</accession>
<name>A0A0A9EGT5_ARUDO</name>